<protein>
    <submittedName>
        <fullName evidence="1">Toxin-antitoxin system HicB family antitoxin</fullName>
    </submittedName>
</protein>
<dbReference type="SUPFAM" id="SSF47598">
    <property type="entry name" value="Ribbon-helix-helix"/>
    <property type="match status" value="1"/>
</dbReference>
<reference evidence="1 2" key="1">
    <citation type="submission" date="2019-10" db="EMBL/GenBank/DDBJ databases">
        <title>Rudanella paleaurantiibacter sp. nov., isolated from sludge.</title>
        <authorList>
            <person name="Xu S.Q."/>
        </authorList>
    </citation>
    <scope>NUCLEOTIDE SEQUENCE [LARGE SCALE GENOMIC DNA]</scope>
    <source>
        <strain evidence="1 2">HX-22-17</strain>
    </source>
</reference>
<accession>A0A7J5U4M5</accession>
<dbReference type="InterPro" id="IPR010985">
    <property type="entry name" value="Ribbon_hlx_hlx"/>
</dbReference>
<dbReference type="EMBL" id="WELI01000001">
    <property type="protein sequence ID" value="KAB7732653.1"/>
    <property type="molecule type" value="Genomic_DNA"/>
</dbReference>
<evidence type="ECO:0000313" key="2">
    <source>
        <dbReference type="Proteomes" id="UP000488299"/>
    </source>
</evidence>
<dbReference type="AlphaFoldDB" id="A0A7J5U4M5"/>
<name>A0A7J5U4M5_9BACT</name>
<dbReference type="GO" id="GO:0006355">
    <property type="term" value="P:regulation of DNA-templated transcription"/>
    <property type="evidence" value="ECO:0007669"/>
    <property type="project" value="InterPro"/>
</dbReference>
<gene>
    <name evidence="1" type="ORF">F5984_01495</name>
</gene>
<proteinExistence type="predicted"/>
<organism evidence="1 2">
    <name type="scientific">Rudanella paleaurantiibacter</name>
    <dbReference type="NCBI Taxonomy" id="2614655"/>
    <lineage>
        <taxon>Bacteria</taxon>
        <taxon>Pseudomonadati</taxon>
        <taxon>Bacteroidota</taxon>
        <taxon>Cytophagia</taxon>
        <taxon>Cytophagales</taxon>
        <taxon>Cytophagaceae</taxon>
        <taxon>Rudanella</taxon>
    </lineage>
</organism>
<dbReference type="Pfam" id="PF05534">
    <property type="entry name" value="HicB"/>
    <property type="match status" value="1"/>
</dbReference>
<keyword evidence="2" id="KW-1185">Reference proteome</keyword>
<dbReference type="RefSeq" id="WP_152122144.1">
    <property type="nucleotide sequence ID" value="NZ_WELI01000001.1"/>
</dbReference>
<comment type="caution">
    <text evidence="1">The sequence shown here is derived from an EMBL/GenBank/DDBJ whole genome shotgun (WGS) entry which is preliminary data.</text>
</comment>
<dbReference type="Proteomes" id="UP000488299">
    <property type="component" value="Unassembled WGS sequence"/>
</dbReference>
<sequence length="48" mass="5509">MEKETQKAYLVRMNPSLHKQAEEAAKKLGLNFSAYVRYLISKDTNPPV</sequence>
<dbReference type="InterPro" id="IPR008651">
    <property type="entry name" value="Uncharacterised_HicB"/>
</dbReference>
<evidence type="ECO:0000313" key="1">
    <source>
        <dbReference type="EMBL" id="KAB7732653.1"/>
    </source>
</evidence>